<organism evidence="6 7">
    <name type="scientific">Oncorhynchus mykiss</name>
    <name type="common">Rainbow trout</name>
    <name type="synonym">Salmo gairdneri</name>
    <dbReference type="NCBI Taxonomy" id="8022"/>
    <lineage>
        <taxon>Eukaryota</taxon>
        <taxon>Metazoa</taxon>
        <taxon>Chordata</taxon>
        <taxon>Craniata</taxon>
        <taxon>Vertebrata</taxon>
        <taxon>Euteleostomi</taxon>
        <taxon>Actinopterygii</taxon>
        <taxon>Neopterygii</taxon>
        <taxon>Teleostei</taxon>
        <taxon>Protacanthopterygii</taxon>
        <taxon>Salmoniformes</taxon>
        <taxon>Salmonidae</taxon>
        <taxon>Salmoninae</taxon>
        <taxon>Oncorhynchus</taxon>
    </lineage>
</organism>
<keyword evidence="3" id="KW-0677">Repeat</keyword>
<accession>A0A060W4D8</accession>
<dbReference type="InterPro" id="IPR001611">
    <property type="entry name" value="Leu-rich_rpt"/>
</dbReference>
<evidence type="ECO:0000256" key="1">
    <source>
        <dbReference type="ARBA" id="ARBA00007343"/>
    </source>
</evidence>
<evidence type="ECO:0000256" key="4">
    <source>
        <dbReference type="ARBA" id="ARBA00023170"/>
    </source>
</evidence>
<dbReference type="SMART" id="SM00369">
    <property type="entry name" value="LRR_TYP"/>
    <property type="match status" value="4"/>
</dbReference>
<evidence type="ECO:0000256" key="5">
    <source>
        <dbReference type="SAM" id="SignalP"/>
    </source>
</evidence>
<evidence type="ECO:0000313" key="7">
    <source>
        <dbReference type="Proteomes" id="UP000193380"/>
    </source>
</evidence>
<evidence type="ECO:0000256" key="3">
    <source>
        <dbReference type="ARBA" id="ARBA00022737"/>
    </source>
</evidence>
<dbReference type="GO" id="GO:0014069">
    <property type="term" value="C:postsynaptic density"/>
    <property type="evidence" value="ECO:0007669"/>
    <property type="project" value="TreeGrafter"/>
</dbReference>
<dbReference type="PaxDb" id="8022-A0A060W4D8"/>
<keyword evidence="4" id="KW-0675">Receptor</keyword>
<dbReference type="Pfam" id="PF13855">
    <property type="entry name" value="LRR_8"/>
    <property type="match status" value="1"/>
</dbReference>
<proteinExistence type="inferred from homology"/>
<dbReference type="Gene3D" id="3.80.10.10">
    <property type="entry name" value="Ribonuclease Inhibitor"/>
    <property type="match status" value="1"/>
</dbReference>
<dbReference type="PANTHER" id="PTHR45930">
    <property type="entry name" value="G-PROTEIN COUPLED RECEPTOR 124-LIKE PROTEIN"/>
    <property type="match status" value="1"/>
</dbReference>
<evidence type="ECO:0008006" key="8">
    <source>
        <dbReference type="Google" id="ProtNLM"/>
    </source>
</evidence>
<dbReference type="InterPro" id="IPR032675">
    <property type="entry name" value="LRR_dom_sf"/>
</dbReference>
<sequence>MKMLRLLCIVVGLWRTCLTNRNCPDLFIDSCHCTSERSKELSRQNVWVKVVCDDVELMDTLQPSFLPNKTVSLILSNNKISLLKNASFFGLRVLEKLDLRNNLISTVEHGAFRGLVALRRLDLSNNRIGCLSPEMFVDLGNLSKLNLSGNIFSSLPVGLFTHLVSLKVL</sequence>
<protein>
    <recommendedName>
        <fullName evidence="8">LRRNT domain-containing protein</fullName>
    </recommendedName>
</protein>
<gene>
    <name evidence="6" type="ORF">GSONMT00066604001</name>
</gene>
<dbReference type="STRING" id="8022.A0A060W4D8"/>
<dbReference type="PROSITE" id="PS51450">
    <property type="entry name" value="LRR"/>
    <property type="match status" value="1"/>
</dbReference>
<reference evidence="6" key="1">
    <citation type="journal article" date="2014" name="Nat. Commun.">
        <title>The rainbow trout genome provides novel insights into evolution after whole-genome duplication in vertebrates.</title>
        <authorList>
            <person name="Berthelot C."/>
            <person name="Brunet F."/>
            <person name="Chalopin D."/>
            <person name="Juanchich A."/>
            <person name="Bernard M."/>
            <person name="Noel B."/>
            <person name="Bento P."/>
            <person name="Da Silva C."/>
            <person name="Labadie K."/>
            <person name="Alberti A."/>
            <person name="Aury J.M."/>
            <person name="Louis A."/>
            <person name="Dehais P."/>
            <person name="Bardou P."/>
            <person name="Montfort J."/>
            <person name="Klopp C."/>
            <person name="Cabau C."/>
            <person name="Gaspin C."/>
            <person name="Thorgaard G.H."/>
            <person name="Boussaha M."/>
            <person name="Quillet E."/>
            <person name="Guyomard R."/>
            <person name="Galiana D."/>
            <person name="Bobe J."/>
            <person name="Volff J.N."/>
            <person name="Genet C."/>
            <person name="Wincker P."/>
            <person name="Jaillon O."/>
            <person name="Roest Crollius H."/>
            <person name="Guiguen Y."/>
        </authorList>
    </citation>
    <scope>NUCLEOTIDE SEQUENCE [LARGE SCALE GENOMIC DNA]</scope>
</reference>
<dbReference type="GO" id="GO:0098978">
    <property type="term" value="C:glutamatergic synapse"/>
    <property type="evidence" value="ECO:0007669"/>
    <property type="project" value="TreeGrafter"/>
</dbReference>
<keyword evidence="2" id="KW-0433">Leucine-rich repeat</keyword>
<dbReference type="Proteomes" id="UP000193380">
    <property type="component" value="Unassembled WGS sequence"/>
</dbReference>
<dbReference type="GO" id="GO:0007166">
    <property type="term" value="P:cell surface receptor signaling pathway"/>
    <property type="evidence" value="ECO:0007669"/>
    <property type="project" value="TreeGrafter"/>
</dbReference>
<name>A0A060W4D8_ONCMY</name>
<dbReference type="InterPro" id="IPR003591">
    <property type="entry name" value="Leu-rich_rpt_typical-subtyp"/>
</dbReference>
<keyword evidence="5" id="KW-0732">Signal</keyword>
<dbReference type="EMBL" id="FR904398">
    <property type="protein sequence ID" value="CDQ62138.1"/>
    <property type="molecule type" value="Genomic_DNA"/>
</dbReference>
<dbReference type="GO" id="GO:0005886">
    <property type="term" value="C:plasma membrane"/>
    <property type="evidence" value="ECO:0007669"/>
    <property type="project" value="TreeGrafter"/>
</dbReference>
<reference evidence="6" key="2">
    <citation type="submission" date="2014-03" db="EMBL/GenBank/DDBJ databases">
        <authorList>
            <person name="Genoscope - CEA"/>
        </authorList>
    </citation>
    <scope>NUCLEOTIDE SEQUENCE</scope>
</reference>
<feature type="signal peptide" evidence="5">
    <location>
        <begin position="1"/>
        <end position="19"/>
    </location>
</feature>
<feature type="chain" id="PRO_5001594557" description="LRRNT domain-containing protein" evidence="5">
    <location>
        <begin position="20"/>
        <end position="169"/>
    </location>
</feature>
<comment type="similarity">
    <text evidence="1">Belongs to the G-protein coupled receptor 2 family. Adhesion G-protein coupled receptor (ADGR) subfamily.</text>
</comment>
<dbReference type="PANTHER" id="PTHR45930:SF3">
    <property type="entry name" value="ADHESION G PROTEIN-COUPLED RECEPTOR A1"/>
    <property type="match status" value="1"/>
</dbReference>
<dbReference type="InterPro" id="IPR051963">
    <property type="entry name" value="Adhesion_GPCR_A"/>
</dbReference>
<evidence type="ECO:0000313" key="6">
    <source>
        <dbReference type="EMBL" id="CDQ62138.1"/>
    </source>
</evidence>
<dbReference type="SUPFAM" id="SSF52058">
    <property type="entry name" value="L domain-like"/>
    <property type="match status" value="1"/>
</dbReference>
<dbReference type="AlphaFoldDB" id="A0A060W4D8"/>
<evidence type="ECO:0000256" key="2">
    <source>
        <dbReference type="ARBA" id="ARBA00022614"/>
    </source>
</evidence>